<evidence type="ECO:0000259" key="2">
    <source>
        <dbReference type="PROSITE" id="PS50948"/>
    </source>
</evidence>
<dbReference type="Pfam" id="PF00024">
    <property type="entry name" value="PAN_1"/>
    <property type="match status" value="1"/>
</dbReference>
<organism evidence="3 4">
    <name type="scientific">Lingula anatina</name>
    <name type="common">Brachiopod</name>
    <name type="synonym">Lingula unguis</name>
    <dbReference type="NCBI Taxonomy" id="7574"/>
    <lineage>
        <taxon>Eukaryota</taxon>
        <taxon>Metazoa</taxon>
        <taxon>Spiralia</taxon>
        <taxon>Lophotrochozoa</taxon>
        <taxon>Brachiopoda</taxon>
        <taxon>Linguliformea</taxon>
        <taxon>Lingulata</taxon>
        <taxon>Lingulida</taxon>
        <taxon>Linguloidea</taxon>
        <taxon>Lingulidae</taxon>
        <taxon>Lingula</taxon>
    </lineage>
</organism>
<dbReference type="KEGG" id="lak:106171785"/>
<feature type="domain" description="Apple" evidence="2">
    <location>
        <begin position="2"/>
        <end position="88"/>
    </location>
</feature>
<protein>
    <submittedName>
        <fullName evidence="4">E3 ubiquitin-protein ligase RNF34-like</fullName>
    </submittedName>
</protein>
<feature type="compositionally biased region" description="Acidic residues" evidence="1">
    <location>
        <begin position="116"/>
        <end position="138"/>
    </location>
</feature>
<keyword evidence="3" id="KW-1185">Reference proteome</keyword>
<name>A0A1S3JBK0_LINAN</name>
<accession>A0A1S3JBK0</accession>
<dbReference type="AlphaFoldDB" id="A0A1S3JBK0"/>
<dbReference type="InterPro" id="IPR003609">
    <property type="entry name" value="Pan_app"/>
</dbReference>
<dbReference type="Proteomes" id="UP000085678">
    <property type="component" value="Unplaced"/>
</dbReference>
<dbReference type="PROSITE" id="PS50948">
    <property type="entry name" value="PAN"/>
    <property type="match status" value="1"/>
</dbReference>
<dbReference type="SMART" id="SM00473">
    <property type="entry name" value="PAN_AP"/>
    <property type="match status" value="1"/>
</dbReference>
<gene>
    <name evidence="4" type="primary">LOC106171785</name>
</gene>
<dbReference type="InParanoid" id="A0A1S3JBK0"/>
<feature type="compositionally biased region" description="Polar residues" evidence="1">
    <location>
        <begin position="96"/>
        <end position="114"/>
    </location>
</feature>
<feature type="region of interest" description="Disordered" evidence="1">
    <location>
        <begin position="89"/>
        <end position="138"/>
    </location>
</feature>
<dbReference type="GeneID" id="106171785"/>
<dbReference type="RefSeq" id="XP_013407708.1">
    <property type="nucleotide sequence ID" value="XM_013552254.1"/>
</dbReference>
<proteinExistence type="predicted"/>
<evidence type="ECO:0000313" key="3">
    <source>
        <dbReference type="Proteomes" id="UP000085678"/>
    </source>
</evidence>
<evidence type="ECO:0000313" key="4">
    <source>
        <dbReference type="RefSeq" id="XP_013407708.1"/>
    </source>
</evidence>
<dbReference type="SUPFAM" id="SSF57414">
    <property type="entry name" value="Hairpin loop containing domain-like"/>
    <property type="match status" value="1"/>
</dbReference>
<sequence>MTRMDNIGGVNTVNRILRGGDDLDRTQVKSVRECTVKCLAENRCKSFNYKVNSATATTQCQLNSVAISEGGSSVLVPRDGYVYYEKVTKEEDPLHSSASSVTTVPITATTSRSLTENDDDDDDDDDDDSDDDNERDDD</sequence>
<reference evidence="4" key="1">
    <citation type="submission" date="2025-08" db="UniProtKB">
        <authorList>
            <consortium name="RefSeq"/>
        </authorList>
    </citation>
    <scope>IDENTIFICATION</scope>
    <source>
        <tissue evidence="4">Gonads</tissue>
    </source>
</reference>
<evidence type="ECO:0000256" key="1">
    <source>
        <dbReference type="SAM" id="MobiDB-lite"/>
    </source>
</evidence>
<dbReference type="Gene3D" id="3.50.4.10">
    <property type="entry name" value="Hepatocyte Growth Factor"/>
    <property type="match status" value="1"/>
</dbReference>